<protein>
    <submittedName>
        <fullName evidence="1">Uncharacterized protein</fullName>
    </submittedName>
</protein>
<gene>
    <name evidence="1" type="ORF">SAMN05192542_1229</name>
</gene>
<dbReference type="Proteomes" id="UP000199120">
    <property type="component" value="Unassembled WGS sequence"/>
</dbReference>
<name>A0A1H7V1S0_9BURK</name>
<reference evidence="2" key="1">
    <citation type="submission" date="2016-10" db="EMBL/GenBank/DDBJ databases">
        <authorList>
            <person name="Varghese N."/>
            <person name="Submissions S."/>
        </authorList>
    </citation>
    <scope>NUCLEOTIDE SEQUENCE [LARGE SCALE GENOMIC DNA]</scope>
    <source>
        <strain evidence="2">LMG 26416</strain>
    </source>
</reference>
<keyword evidence="2" id="KW-1185">Reference proteome</keyword>
<sequence>MKDTSTGQILPVEPEEAEWNLDVLEELFDFFYVQPEKARQRRAALDAKLAAAGKPPMK</sequence>
<dbReference type="AlphaFoldDB" id="A0A1H7V1S0"/>
<dbReference type="EMBL" id="FOAJ01000022">
    <property type="protein sequence ID" value="SEM03120.1"/>
    <property type="molecule type" value="Genomic_DNA"/>
</dbReference>
<evidence type="ECO:0000313" key="1">
    <source>
        <dbReference type="EMBL" id="SEM03120.1"/>
    </source>
</evidence>
<evidence type="ECO:0000313" key="2">
    <source>
        <dbReference type="Proteomes" id="UP000199120"/>
    </source>
</evidence>
<accession>A0A1H7V1S0</accession>
<organism evidence="1 2">
    <name type="scientific">Paraburkholderia caballeronis</name>
    <dbReference type="NCBI Taxonomy" id="416943"/>
    <lineage>
        <taxon>Bacteria</taxon>
        <taxon>Pseudomonadati</taxon>
        <taxon>Pseudomonadota</taxon>
        <taxon>Betaproteobacteria</taxon>
        <taxon>Burkholderiales</taxon>
        <taxon>Burkholderiaceae</taxon>
        <taxon>Paraburkholderia</taxon>
    </lineage>
</organism>
<proteinExistence type="predicted"/>